<reference evidence="3 4" key="1">
    <citation type="submission" date="2024-05" db="EMBL/GenBank/DDBJ databases">
        <authorList>
            <person name="Zhao H."/>
            <person name="Xu Y."/>
            <person name="Lin S."/>
            <person name="Spain J.C."/>
            <person name="Zhou N.-Y."/>
        </authorList>
    </citation>
    <scope>NUCLEOTIDE SEQUENCE [LARGE SCALE GENOMIC DNA]</scope>
    <source>
        <strain evidence="3 4">NEAU-NG30</strain>
    </source>
</reference>
<dbReference type="InterPro" id="IPR012349">
    <property type="entry name" value="Split_barrel_FMN-bd"/>
</dbReference>
<feature type="domain" description="Pyridoxamine 5'-phosphate oxidase N-terminal" evidence="2">
    <location>
        <begin position="3"/>
        <end position="96"/>
    </location>
</feature>
<name>A0ABV0LDQ2_9PSEU</name>
<dbReference type="NCBIfam" id="TIGR04023">
    <property type="entry name" value="PPOX_MSMEG_5819"/>
    <property type="match status" value="1"/>
</dbReference>
<evidence type="ECO:0000256" key="1">
    <source>
        <dbReference type="ARBA" id="ARBA00023002"/>
    </source>
</evidence>
<protein>
    <submittedName>
        <fullName evidence="3">PPOX class F420-dependent oxidoreductase</fullName>
        <ecNumber evidence="3">1.-.-.-</ecNumber>
    </submittedName>
</protein>
<evidence type="ECO:0000313" key="3">
    <source>
        <dbReference type="EMBL" id="MEQ0560427.1"/>
    </source>
</evidence>
<dbReference type="EC" id="1.-.-.-" evidence="3"/>
<gene>
    <name evidence="3" type="ORF">ABJI51_15165</name>
</gene>
<accession>A0ABV0LDQ2</accession>
<dbReference type="InterPro" id="IPR052019">
    <property type="entry name" value="F420H2_bilvrd_red/Heme_oxyg"/>
</dbReference>
<dbReference type="InterPro" id="IPR011576">
    <property type="entry name" value="Pyridox_Oxase_N"/>
</dbReference>
<evidence type="ECO:0000313" key="4">
    <source>
        <dbReference type="Proteomes" id="UP001440984"/>
    </source>
</evidence>
<dbReference type="Pfam" id="PF01243">
    <property type="entry name" value="PNPOx_N"/>
    <property type="match status" value="1"/>
</dbReference>
<organism evidence="3 4">
    <name type="scientific">Amycolatopsis melonis</name>
    <dbReference type="NCBI Taxonomy" id="3156488"/>
    <lineage>
        <taxon>Bacteria</taxon>
        <taxon>Bacillati</taxon>
        <taxon>Actinomycetota</taxon>
        <taxon>Actinomycetes</taxon>
        <taxon>Pseudonocardiales</taxon>
        <taxon>Pseudonocardiaceae</taxon>
        <taxon>Amycolatopsis</taxon>
    </lineage>
</organism>
<dbReference type="GO" id="GO:0016491">
    <property type="term" value="F:oxidoreductase activity"/>
    <property type="evidence" value="ECO:0007669"/>
    <property type="project" value="UniProtKB-KW"/>
</dbReference>
<proteinExistence type="predicted"/>
<dbReference type="EMBL" id="JBDZYD010000005">
    <property type="protein sequence ID" value="MEQ0560427.1"/>
    <property type="molecule type" value="Genomic_DNA"/>
</dbReference>
<dbReference type="Proteomes" id="UP001440984">
    <property type="component" value="Unassembled WGS sequence"/>
</dbReference>
<evidence type="ECO:0000259" key="2">
    <source>
        <dbReference type="Pfam" id="PF01243"/>
    </source>
</evidence>
<dbReference type="PANTHER" id="PTHR35176">
    <property type="entry name" value="HEME OXYGENASE HI_0854-RELATED"/>
    <property type="match status" value="1"/>
</dbReference>
<dbReference type="PANTHER" id="PTHR35176:SF6">
    <property type="entry name" value="HEME OXYGENASE HI_0854-RELATED"/>
    <property type="match status" value="1"/>
</dbReference>
<sequence length="137" mass="15338">MFTEAELAYLAAQPLGRLATQQPNGTLQVNPVGFSYNPDEKTIDITGHNLRNSKKFRNIATHDQVAFVVDDLPSTNPWRVRCLEIRGRAEALADVGLGDARGFDDAVIRIHPQRILAFGVEDWDKEPLELETNVRNV</sequence>
<keyword evidence="4" id="KW-1185">Reference proteome</keyword>
<dbReference type="SUPFAM" id="SSF50475">
    <property type="entry name" value="FMN-binding split barrel"/>
    <property type="match status" value="1"/>
</dbReference>
<dbReference type="RefSeq" id="WP_348951268.1">
    <property type="nucleotide sequence ID" value="NZ_JBDZYD010000005.1"/>
</dbReference>
<keyword evidence="1 3" id="KW-0560">Oxidoreductase</keyword>
<dbReference type="Gene3D" id="2.30.110.10">
    <property type="entry name" value="Electron Transport, Fmn-binding Protein, Chain A"/>
    <property type="match status" value="1"/>
</dbReference>
<dbReference type="InterPro" id="IPR024031">
    <property type="entry name" value="MSMEG_5819/OxyR"/>
</dbReference>
<comment type="caution">
    <text evidence="3">The sequence shown here is derived from an EMBL/GenBank/DDBJ whole genome shotgun (WGS) entry which is preliminary data.</text>
</comment>